<dbReference type="InterPro" id="IPR036047">
    <property type="entry name" value="F-box-like_dom_sf"/>
</dbReference>
<keyword evidence="3" id="KW-1185">Reference proteome</keyword>
<dbReference type="AlphaFoldDB" id="A0AAW0GBK4"/>
<protein>
    <recommendedName>
        <fullName evidence="1">F-box domain-containing protein</fullName>
    </recommendedName>
</protein>
<gene>
    <name evidence="2" type="ORF">QCA50_009802</name>
</gene>
<dbReference type="Proteomes" id="UP001385951">
    <property type="component" value="Unassembled WGS sequence"/>
</dbReference>
<accession>A0AAW0GBK4</accession>
<proteinExistence type="predicted"/>
<dbReference type="InterPro" id="IPR001810">
    <property type="entry name" value="F-box_dom"/>
</dbReference>
<dbReference type="Gene3D" id="3.80.10.10">
    <property type="entry name" value="Ribonuclease Inhibitor"/>
    <property type="match status" value="1"/>
</dbReference>
<name>A0AAW0GBK4_9APHY</name>
<evidence type="ECO:0000259" key="1">
    <source>
        <dbReference type="PROSITE" id="PS50181"/>
    </source>
</evidence>
<sequence length="482" mass="54903">MLLQGFPAELLFLIVAELSRKDLLQVAHLSKEFHRYAVVFIYKNVTLRRYRSAWHFCRTLTAMNPGLSTLVHYFSCMVEDYNADIADIDEELGGDEEGDPEEEILHDRVTFCKMFPICIGRMNSLRCFRYMPHHNLHVGLSAVVHAIANKSALRSLSIFVKYLEVEDNIGSLPDPDFPHIKSLAIDTGYLPAFNSSFSNWIETLLRTHAARILQLSLDGMSAGRPLENISSLPSLKYLSIYSNFLGTSLANKTPELRKLRVPYHYESPPTPLPHSTFQHLEEVEASEYVVSVSGLLKGRPIRSLELDGATFDDLDDVHSCRMPFRAPEFPLVCTTLQTLPESSVSVTRLAIYLQRVVVDDMTGLAPHLVGLEQLKICLMDHWHEKLLVDLGKNFLSQLPRLHTFLLSDAPRFDWIDDDSGRFGNAFKKDVQERILSVWDDGGYCSNLNRASFTALHAWNKVKGDWIAEPYPDNPQLYRNYEE</sequence>
<dbReference type="InterPro" id="IPR032675">
    <property type="entry name" value="LRR_dom_sf"/>
</dbReference>
<comment type="caution">
    <text evidence="2">The sequence shown here is derived from an EMBL/GenBank/DDBJ whole genome shotgun (WGS) entry which is preliminary data.</text>
</comment>
<reference evidence="2 3" key="1">
    <citation type="submission" date="2022-09" db="EMBL/GenBank/DDBJ databases">
        <authorList>
            <person name="Palmer J.M."/>
        </authorList>
    </citation>
    <scope>NUCLEOTIDE SEQUENCE [LARGE SCALE GENOMIC DNA]</scope>
    <source>
        <strain evidence="2 3">DSM 7382</strain>
    </source>
</reference>
<evidence type="ECO:0000313" key="2">
    <source>
        <dbReference type="EMBL" id="KAK7687297.1"/>
    </source>
</evidence>
<dbReference type="SUPFAM" id="SSF81383">
    <property type="entry name" value="F-box domain"/>
    <property type="match status" value="1"/>
</dbReference>
<evidence type="ECO:0000313" key="3">
    <source>
        <dbReference type="Proteomes" id="UP001385951"/>
    </source>
</evidence>
<feature type="domain" description="F-box" evidence="1">
    <location>
        <begin position="1"/>
        <end position="50"/>
    </location>
</feature>
<organism evidence="2 3">
    <name type="scientific">Cerrena zonata</name>
    <dbReference type="NCBI Taxonomy" id="2478898"/>
    <lineage>
        <taxon>Eukaryota</taxon>
        <taxon>Fungi</taxon>
        <taxon>Dikarya</taxon>
        <taxon>Basidiomycota</taxon>
        <taxon>Agaricomycotina</taxon>
        <taxon>Agaricomycetes</taxon>
        <taxon>Polyporales</taxon>
        <taxon>Cerrenaceae</taxon>
        <taxon>Cerrena</taxon>
    </lineage>
</organism>
<dbReference type="SUPFAM" id="SSF52047">
    <property type="entry name" value="RNI-like"/>
    <property type="match status" value="1"/>
</dbReference>
<dbReference type="PROSITE" id="PS50181">
    <property type="entry name" value="FBOX"/>
    <property type="match status" value="1"/>
</dbReference>
<dbReference type="EMBL" id="JASBNA010000014">
    <property type="protein sequence ID" value="KAK7687297.1"/>
    <property type="molecule type" value="Genomic_DNA"/>
</dbReference>